<reference evidence="6" key="2">
    <citation type="submission" date="2016-02" db="EMBL/GenBank/DDBJ databases">
        <title>The draft genome sequence of the rumen methanogen Methanobrevibacter olleyae YLM1.</title>
        <authorList>
            <consortium name="New Zealand Agricultural Greenhouse Gas Research Centre/Pastoral Greenhouse Gas Research Consortium"/>
            <person name="Kelly W.J."/>
            <person name="Li D."/>
            <person name="Lambie S.C."/>
            <person name="Attwood G.T."/>
            <person name="Altermann E."/>
            <person name="Leahy S.C."/>
        </authorList>
    </citation>
    <scope>NUCLEOTIDE SEQUENCE [LARGE SCALE GENOMIC DNA]</scope>
    <source>
        <strain evidence="6">YLM1</strain>
    </source>
</reference>
<feature type="domain" description="DDH" evidence="2">
    <location>
        <begin position="51"/>
        <end position="164"/>
    </location>
</feature>
<protein>
    <submittedName>
        <fullName evidence="5">RecJ-like exonuclease</fullName>
    </submittedName>
    <submittedName>
        <fullName evidence="4">SsDNA exonuclease RecJ</fullName>
    </submittedName>
</protein>
<dbReference type="Proteomes" id="UP000183442">
    <property type="component" value="Unassembled WGS sequence"/>
</dbReference>
<proteinExistence type="predicted"/>
<evidence type="ECO:0000259" key="2">
    <source>
        <dbReference type="Pfam" id="PF01368"/>
    </source>
</evidence>
<dbReference type="AlphaFoldDB" id="A0A126R2H8"/>
<evidence type="ECO:0000259" key="3">
    <source>
        <dbReference type="Pfam" id="PF02272"/>
    </source>
</evidence>
<dbReference type="InterPro" id="IPR001667">
    <property type="entry name" value="DDH_dom"/>
</dbReference>
<evidence type="ECO:0000313" key="4">
    <source>
        <dbReference type="EMBL" id="AMK16277.1"/>
    </source>
</evidence>
<dbReference type="PATRIC" id="fig|294671.3.peg.1789"/>
<dbReference type="InterPro" id="IPR051673">
    <property type="entry name" value="SSDNA_exonuclease_RecJ"/>
</dbReference>
<dbReference type="PANTHER" id="PTHR30255:SF2">
    <property type="entry name" value="SINGLE-STRANDED-DNA-SPECIFIC EXONUCLEASE RECJ"/>
    <property type="match status" value="1"/>
</dbReference>
<feature type="region of interest" description="Disordered" evidence="1">
    <location>
        <begin position="1"/>
        <end position="24"/>
    </location>
</feature>
<dbReference type="GO" id="GO:0003676">
    <property type="term" value="F:nucleic acid binding"/>
    <property type="evidence" value="ECO:0007669"/>
    <property type="project" value="InterPro"/>
</dbReference>
<dbReference type="EMBL" id="CP014265">
    <property type="protein sequence ID" value="AMK16277.1"/>
    <property type="molecule type" value="Genomic_DNA"/>
</dbReference>
<dbReference type="Gene3D" id="3.10.310.30">
    <property type="match status" value="1"/>
</dbReference>
<dbReference type="Proteomes" id="UP000066376">
    <property type="component" value="Chromosome"/>
</dbReference>
<reference evidence="5" key="4">
    <citation type="submission" date="2016-10" db="EMBL/GenBank/DDBJ databases">
        <authorList>
            <person name="de Groot N.N."/>
        </authorList>
    </citation>
    <scope>NUCLEOTIDE SEQUENCE [LARGE SCALE GENOMIC DNA]</scope>
    <source>
        <strain evidence="5">DSM 16632</strain>
    </source>
</reference>
<evidence type="ECO:0000256" key="1">
    <source>
        <dbReference type="SAM" id="MobiDB-lite"/>
    </source>
</evidence>
<dbReference type="Pfam" id="PF01368">
    <property type="entry name" value="DHH"/>
    <property type="match status" value="1"/>
</dbReference>
<accession>A0A126R2H8</accession>
<dbReference type="Gene3D" id="3.90.1640.30">
    <property type="match status" value="1"/>
</dbReference>
<sequence length="471" mass="51977">MANYQKDGDTIQQKQHSLSNRDSEKHHALLNRASEACDMLKKHIENDNIIRLISHNDADGISAAGVIANAIKEEGGQFHITIVPRLKPDVIRDVAKEKYELYVFSDMGSACIKQLNSLKSDVIVADHHQPSTHKPKDNLVHVNPHLFGVDGSREISGAGSSYLVVRDMGKKHLAYMALIGAFGDMQCQNRFTGVNQLILKDGQEAGNLEIHEDLKIVSKTQEPLFKSIAYTLNPPLPGLTGSLENSQGLLEKMGVSYGINFIELEDEEKDVVKDELVKINPQIFGDVYSVPREHPVLRNLEEYSAILDACGKNKEYGLALSIILGEREEPLDKALKFQKSYRDNLTKGFDWINREGAQQMNYIQYIYSEDKVLKSIIGTIAGVGMSAKILDDNKPILGLSRLHKDIKVSGRATRPMVTCGVNLGKALADASVNFGGQGGGHDIAAGAIIPYEAKNQFLHLVDQIIESQLNS</sequence>
<evidence type="ECO:0000313" key="5">
    <source>
        <dbReference type="EMBL" id="SFL63724.1"/>
    </source>
</evidence>
<name>A0A126R2H8_METOL</name>
<dbReference type="GO" id="GO:0004527">
    <property type="term" value="F:exonuclease activity"/>
    <property type="evidence" value="ECO:0007669"/>
    <property type="project" value="UniProtKB-KW"/>
</dbReference>
<dbReference type="SUPFAM" id="SSF64182">
    <property type="entry name" value="DHH phosphoesterases"/>
    <property type="match status" value="1"/>
</dbReference>
<dbReference type="Pfam" id="PF02272">
    <property type="entry name" value="DHHA1"/>
    <property type="match status" value="1"/>
</dbReference>
<reference evidence="7" key="3">
    <citation type="submission" date="2016-10" db="EMBL/GenBank/DDBJ databases">
        <authorList>
            <person name="Varghese N."/>
        </authorList>
    </citation>
    <scope>NUCLEOTIDE SEQUENCE [LARGE SCALE GENOMIC DNA]</scope>
    <source>
        <strain evidence="7">DSM 16632</strain>
    </source>
</reference>
<feature type="domain" description="DHHA1" evidence="3">
    <location>
        <begin position="374"/>
        <end position="466"/>
    </location>
</feature>
<keyword evidence="4" id="KW-0269">Exonuclease</keyword>
<dbReference type="STRING" id="294671.YLM1_1722"/>
<keyword evidence="4" id="KW-0540">Nuclease</keyword>
<keyword evidence="4" id="KW-0378">Hydrolase</keyword>
<dbReference type="KEGG" id="mol:YLM1_1722"/>
<dbReference type="InterPro" id="IPR038763">
    <property type="entry name" value="DHH_sf"/>
</dbReference>
<gene>
    <name evidence="5" type="ORF">SAMN02910297_01384</name>
    <name evidence="4" type="ORF">YLM1_1722</name>
</gene>
<evidence type="ECO:0000313" key="6">
    <source>
        <dbReference type="Proteomes" id="UP000066376"/>
    </source>
</evidence>
<dbReference type="EMBL" id="FOTL01000024">
    <property type="protein sequence ID" value="SFL63724.1"/>
    <property type="molecule type" value="Genomic_DNA"/>
</dbReference>
<reference evidence="4 6" key="1">
    <citation type="journal article" date="2016" name="Genome Announc.">
        <title>Draft Genome Sequence of the Rumen Methanogen Methanobrevibacter olleyae YLM1.</title>
        <authorList>
            <person name="Kelly W.J."/>
            <person name="Li D."/>
            <person name="Lambie S.C."/>
            <person name="Cox F."/>
            <person name="Attwood G.T."/>
            <person name="Altermann E."/>
            <person name="Leahy S.C."/>
        </authorList>
    </citation>
    <scope>NUCLEOTIDE SEQUENCE [LARGE SCALE GENOMIC DNA]</scope>
    <source>
        <strain evidence="4 6">YLM1</strain>
    </source>
</reference>
<organism evidence="4 6">
    <name type="scientific">Methanobrevibacter olleyae</name>
    <dbReference type="NCBI Taxonomy" id="294671"/>
    <lineage>
        <taxon>Archaea</taxon>
        <taxon>Methanobacteriati</taxon>
        <taxon>Methanobacteriota</taxon>
        <taxon>Methanomada group</taxon>
        <taxon>Methanobacteria</taxon>
        <taxon>Methanobacteriales</taxon>
        <taxon>Methanobacteriaceae</taxon>
        <taxon>Methanobrevibacter</taxon>
    </lineage>
</organism>
<dbReference type="PANTHER" id="PTHR30255">
    <property type="entry name" value="SINGLE-STRANDED-DNA-SPECIFIC EXONUCLEASE RECJ"/>
    <property type="match status" value="1"/>
</dbReference>
<keyword evidence="6" id="KW-1185">Reference proteome</keyword>
<evidence type="ECO:0000313" key="7">
    <source>
        <dbReference type="Proteomes" id="UP000183442"/>
    </source>
</evidence>
<dbReference type="InterPro" id="IPR003156">
    <property type="entry name" value="DHHA1_dom"/>
</dbReference>